<keyword evidence="3" id="KW-1185">Reference proteome</keyword>
<dbReference type="Proteomes" id="UP000618931">
    <property type="component" value="Unassembled WGS sequence"/>
</dbReference>
<dbReference type="RefSeq" id="WP_196291757.1">
    <property type="nucleotide sequence ID" value="NZ_JADQDM010000002.1"/>
</dbReference>
<dbReference type="Pfam" id="PF17164">
    <property type="entry name" value="DUF5122"/>
    <property type="match status" value="10"/>
</dbReference>
<evidence type="ECO:0000313" key="3">
    <source>
        <dbReference type="Proteomes" id="UP000618931"/>
    </source>
</evidence>
<dbReference type="Gene3D" id="2.80.10.50">
    <property type="match status" value="5"/>
</dbReference>
<feature type="chain" id="PRO_5045243976" evidence="1">
    <location>
        <begin position="21"/>
        <end position="846"/>
    </location>
</feature>
<dbReference type="InterPro" id="IPR026444">
    <property type="entry name" value="Secre_tail"/>
</dbReference>
<dbReference type="EMBL" id="JADQDM010000002">
    <property type="protein sequence ID" value="MBF9220288.1"/>
    <property type="molecule type" value="Genomic_DNA"/>
</dbReference>
<feature type="signal peptide" evidence="1">
    <location>
        <begin position="1"/>
        <end position="20"/>
    </location>
</feature>
<organism evidence="2 3">
    <name type="scientific">Hymenobacter ruricola</name>
    <dbReference type="NCBI Taxonomy" id="2791023"/>
    <lineage>
        <taxon>Bacteria</taxon>
        <taxon>Pseudomonadati</taxon>
        <taxon>Bacteroidota</taxon>
        <taxon>Cytophagia</taxon>
        <taxon>Cytophagales</taxon>
        <taxon>Hymenobacteraceae</taxon>
        <taxon>Hymenobacter</taxon>
    </lineage>
</organism>
<dbReference type="SUPFAM" id="SSF63829">
    <property type="entry name" value="Calcium-dependent phosphotriesterase"/>
    <property type="match status" value="2"/>
</dbReference>
<dbReference type="InterPro" id="IPR013431">
    <property type="entry name" value="Delta_60_rpt"/>
</dbReference>
<evidence type="ECO:0000256" key="1">
    <source>
        <dbReference type="SAM" id="SignalP"/>
    </source>
</evidence>
<comment type="caution">
    <text evidence="2">The sequence shown here is derived from an EMBL/GenBank/DDBJ whole genome shotgun (WGS) entry which is preliminary data.</text>
</comment>
<dbReference type="NCBIfam" id="TIGR04183">
    <property type="entry name" value="Por_Secre_tail"/>
    <property type="match status" value="1"/>
</dbReference>
<protein>
    <submittedName>
        <fullName evidence="2">T9SS type A sorting domain-containing protein</fullName>
    </submittedName>
</protein>
<reference evidence="2 3" key="1">
    <citation type="submission" date="2020-11" db="EMBL/GenBank/DDBJ databases">
        <authorList>
            <person name="Kim M.K."/>
        </authorList>
    </citation>
    <scope>NUCLEOTIDE SEQUENCE [LARGE SCALE GENOMIC DNA]</scope>
    <source>
        <strain evidence="2 3">BT662</strain>
    </source>
</reference>
<gene>
    <name evidence="2" type="ORF">I2H31_04145</name>
</gene>
<keyword evidence="1" id="KW-0732">Signal</keyword>
<evidence type="ECO:0000313" key="2">
    <source>
        <dbReference type="EMBL" id="MBF9220288.1"/>
    </source>
</evidence>
<dbReference type="NCBIfam" id="TIGR02608">
    <property type="entry name" value="delta_60_rpt"/>
    <property type="match status" value="8"/>
</dbReference>
<sequence>MNNFSALILGALLLALPASAQLSPRLDPSFPLVAIYQPAPASGVLQLSSGARVVTGGFDRAERQAYNNSTSSGVVRYLPTGAPDSAFNATLAADYFQLATLAEAANGKLLLGLNGDAFFGGLPAPALVQLNADGTRDAAFANPVPGQDGYVSRIVVQPDGKLLVGGNLAFLGQTPAPGLARLNPDGTPDPSFQAQLASGRLAGVRGLALQPDGKVLVVANVELPGSPAASEDRLVRLQANGAQDLAFQPALAAGVVLSDVVVQPDGQVLLAGAGPQALLPGGTAALARFSAAGVADAAFAPPAGFYAPLFTARPALAVQPDGRILIANTQTSNPTTGHTPVARLLPSGALDPNWNVPLAPGDLFPRIASVQVLPTGQVLVAGNLLRLGTPDSRELGAALLEATGAPNPSFRPVLQLSGSVRDVAQQPDGRLVAVGNFSEVNDKEVHNVVRFELSGAVDTAFCRRARLAGGEGVRVLALPDGTLVAGGTFSRAGGMPQPGVVQLLPSGQPSAAFASPLTVGATLRELVRQPDGKLLVAGSLRRAGFPASANLLRLLPDGTVDATFQSAANVPPNALLVQPDGNIVVGSATAARQVLRLLPSGALDPSFSPPVLGASVRGTAAVQALALQPDGRLLLGGSFSQAGSVSTTHVARLLPNGTPDATFASQLLQPGGSVSAVALQPNGRVLLTGFSQFPAPAAAPSLFRLLPDGLPDASFASSQGPAQGAARVLVQADGAIVAAGTFVSVSGLPVLGLTRLLDGNVLAQRAATAYRIEAWPVPAHGQLSVRVGAVPPFCISLVNALGQVVQTQNAQTAQLMLDTEGLAPGLYLLRVEHAGVVIGGQRVETQ</sequence>
<name>A0ABS0I0M9_9BACT</name>
<accession>A0ABS0I0M9</accession>
<proteinExistence type="predicted"/>